<dbReference type="InterPro" id="IPR011011">
    <property type="entry name" value="Znf_FYVE_PHD"/>
</dbReference>
<dbReference type="InterPro" id="IPR042427">
    <property type="entry name" value="ZFYV1"/>
</dbReference>
<evidence type="ECO:0000256" key="1">
    <source>
        <dbReference type="ARBA" id="ARBA00022723"/>
    </source>
</evidence>
<keyword evidence="6" id="KW-1185">Reference proteome</keyword>
<reference evidence="7" key="1">
    <citation type="submission" date="2025-08" db="UniProtKB">
        <authorList>
            <consortium name="RefSeq"/>
        </authorList>
    </citation>
    <scope>IDENTIFICATION</scope>
    <source>
        <tissue evidence="7">Gonads</tissue>
    </source>
</reference>
<feature type="domain" description="FYVE-type" evidence="5">
    <location>
        <begin position="676"/>
        <end position="732"/>
    </location>
</feature>
<feature type="domain" description="FYVE-type" evidence="5">
    <location>
        <begin position="553"/>
        <end position="619"/>
    </location>
</feature>
<dbReference type="Gene3D" id="3.40.50.300">
    <property type="entry name" value="P-loop containing nucleotide triphosphate hydrolases"/>
    <property type="match status" value="1"/>
</dbReference>
<evidence type="ECO:0000256" key="4">
    <source>
        <dbReference type="PROSITE-ProRule" id="PRU00091"/>
    </source>
</evidence>
<dbReference type="Gene3D" id="3.30.40.10">
    <property type="entry name" value="Zinc/RING finger domain, C3HC4 (zinc finger)"/>
    <property type="match status" value="2"/>
</dbReference>
<dbReference type="InterPro" id="IPR017455">
    <property type="entry name" value="Znf_FYVE-rel"/>
</dbReference>
<dbReference type="CDD" id="cd15734">
    <property type="entry name" value="FYVE_ZFYV1"/>
    <property type="match status" value="1"/>
</dbReference>
<keyword evidence="3" id="KW-0862">Zinc</keyword>
<dbReference type="InterPro" id="IPR015894">
    <property type="entry name" value="Guanylate-bd_N"/>
</dbReference>
<keyword evidence="2 4" id="KW-0863">Zinc-finger</keyword>
<dbReference type="InterPro" id="IPR000306">
    <property type="entry name" value="Znf_FYVE"/>
</dbReference>
<keyword evidence="1" id="KW-0479">Metal-binding</keyword>
<dbReference type="GO" id="GO:0005545">
    <property type="term" value="F:1-phosphatidylinositol binding"/>
    <property type="evidence" value="ECO:0007669"/>
    <property type="project" value="TreeGrafter"/>
</dbReference>
<dbReference type="SMART" id="SM00064">
    <property type="entry name" value="FYVE"/>
    <property type="match status" value="2"/>
</dbReference>
<dbReference type="GO" id="GO:0008270">
    <property type="term" value="F:zinc ion binding"/>
    <property type="evidence" value="ECO:0007669"/>
    <property type="project" value="UniProtKB-KW"/>
</dbReference>
<proteinExistence type="predicted"/>
<dbReference type="GO" id="GO:0032266">
    <property type="term" value="F:phosphatidylinositol-3-phosphate binding"/>
    <property type="evidence" value="ECO:0007669"/>
    <property type="project" value="TreeGrafter"/>
</dbReference>
<dbReference type="OrthoDB" id="68108at2759"/>
<organism evidence="6 7">
    <name type="scientific">Sitophilus oryzae</name>
    <name type="common">Rice weevil</name>
    <name type="synonym">Curculio oryzae</name>
    <dbReference type="NCBI Taxonomy" id="7048"/>
    <lineage>
        <taxon>Eukaryota</taxon>
        <taxon>Metazoa</taxon>
        <taxon>Ecdysozoa</taxon>
        <taxon>Arthropoda</taxon>
        <taxon>Hexapoda</taxon>
        <taxon>Insecta</taxon>
        <taxon>Pterygota</taxon>
        <taxon>Neoptera</taxon>
        <taxon>Endopterygota</taxon>
        <taxon>Coleoptera</taxon>
        <taxon>Polyphaga</taxon>
        <taxon>Cucujiformia</taxon>
        <taxon>Curculionidae</taxon>
        <taxon>Dryophthorinae</taxon>
        <taxon>Sitophilus</taxon>
    </lineage>
</organism>
<evidence type="ECO:0000256" key="2">
    <source>
        <dbReference type="ARBA" id="ARBA00022771"/>
    </source>
</evidence>
<dbReference type="GO" id="GO:0003924">
    <property type="term" value="F:GTPase activity"/>
    <property type="evidence" value="ECO:0007669"/>
    <property type="project" value="InterPro"/>
</dbReference>
<dbReference type="InterPro" id="IPR027417">
    <property type="entry name" value="P-loop_NTPase"/>
</dbReference>
<dbReference type="RefSeq" id="XP_030767163.1">
    <property type="nucleotide sequence ID" value="XM_030911303.1"/>
</dbReference>
<dbReference type="GO" id="GO:0005547">
    <property type="term" value="F:phosphatidylinositol-3,4,5-trisphosphate binding"/>
    <property type="evidence" value="ECO:0007669"/>
    <property type="project" value="TreeGrafter"/>
</dbReference>
<dbReference type="PROSITE" id="PS50178">
    <property type="entry name" value="ZF_FYVE"/>
    <property type="match status" value="2"/>
</dbReference>
<evidence type="ECO:0000256" key="3">
    <source>
        <dbReference type="ARBA" id="ARBA00022833"/>
    </source>
</evidence>
<evidence type="ECO:0000313" key="7">
    <source>
        <dbReference type="RefSeq" id="XP_030767163.1"/>
    </source>
</evidence>
<dbReference type="PANTHER" id="PTHR46624">
    <property type="entry name" value="AGAP002036-PA"/>
    <property type="match status" value="1"/>
</dbReference>
<dbReference type="Proteomes" id="UP000504635">
    <property type="component" value="Unplaced"/>
</dbReference>
<evidence type="ECO:0000259" key="5">
    <source>
        <dbReference type="PROSITE" id="PS50178"/>
    </source>
</evidence>
<name>A0A6J2YST1_SITOR</name>
<dbReference type="PANTHER" id="PTHR46624:SF4">
    <property type="entry name" value="FYVE-TYPE DOMAIN-CONTAINING PROTEIN"/>
    <property type="match status" value="1"/>
</dbReference>
<dbReference type="GO" id="GO:0043325">
    <property type="term" value="F:phosphatidylinositol-3,4-bisphosphate binding"/>
    <property type="evidence" value="ECO:0007669"/>
    <property type="project" value="TreeGrafter"/>
</dbReference>
<dbReference type="Pfam" id="PF02263">
    <property type="entry name" value="GBP"/>
    <property type="match status" value="1"/>
</dbReference>
<evidence type="ECO:0000313" key="6">
    <source>
        <dbReference type="Proteomes" id="UP000504635"/>
    </source>
</evidence>
<dbReference type="InterPro" id="IPR013083">
    <property type="entry name" value="Znf_RING/FYVE/PHD"/>
</dbReference>
<dbReference type="SUPFAM" id="SSF57903">
    <property type="entry name" value="FYVE/PHD zinc finger"/>
    <property type="match status" value="2"/>
</dbReference>
<dbReference type="KEGG" id="soy:115890937"/>
<dbReference type="SUPFAM" id="SSF52540">
    <property type="entry name" value="P-loop containing nucleoside triphosphate hydrolases"/>
    <property type="match status" value="1"/>
</dbReference>
<dbReference type="GO" id="GO:0140042">
    <property type="term" value="P:lipid droplet formation"/>
    <property type="evidence" value="ECO:0007669"/>
    <property type="project" value="TreeGrafter"/>
</dbReference>
<gene>
    <name evidence="7" type="primary">LOC115890937</name>
</gene>
<dbReference type="Pfam" id="PF01363">
    <property type="entry name" value="FYVE"/>
    <property type="match status" value="2"/>
</dbReference>
<dbReference type="InParanoid" id="A0A6J2YST1"/>
<dbReference type="GeneID" id="115890937"/>
<dbReference type="GO" id="GO:0005525">
    <property type="term" value="F:GTP binding"/>
    <property type="evidence" value="ECO:0007669"/>
    <property type="project" value="InterPro"/>
</dbReference>
<dbReference type="AlphaFoldDB" id="A0A6J2YST1"/>
<dbReference type="GO" id="GO:0005811">
    <property type="term" value="C:lipid droplet"/>
    <property type="evidence" value="ECO:0007669"/>
    <property type="project" value="TreeGrafter"/>
</dbReference>
<protein>
    <submittedName>
        <fullName evidence="7">Zinc finger FYVE domain-containing protein 1-like isoform X1</fullName>
    </submittedName>
</protein>
<sequence>MMGVEVGEPRVTKKLIFFNKLSTNMDNTLASEIKRKHSTISGHSPLVLNSLDPTINNHVCEPEENALEPKKDIPILLQQLDSLNILSDEVDNLGQKSILLLDDTENLRIKSEDAFIKSLNLEPRKKVKVVSIFGNTGEGKSHTLNHVFFNGEDIFKTSSSQVSCTIGVWAKYDTKMNVICLDTEGLLGITKKENQRTRLLLKVLAVSDIIIYRTTAERLQKDMYTFLGGASKAYKDHFSNALHKALIKTDGDKINPGLGPGVIIFHEPKHTNTLDDLHDRASVTQSAEDILRATFADLDLNCDSFSFLKYIGVKKPANGRTPFDRLKFALNKELESTEVRSPRDAKYIYLMLKSINEKYLLPIHDTSPHLYLSQFFTCPEKCQSCHSACTLSMGHQDDGEAHATNQPCKFQHQYQNCVYLCKKCHKNGNKVVVKPSYQTTHENSWTSYFNYVWAGYVIECPKCGEIYRSRQHWYGNKNPEDDAVRLEIVHLWPGNKSYFQERIQFGAYNFAQKVVDQITVISNVVSSVGSEPVKNIRDWTNDKFIAPSYWRPNHEIKACFKCNVSFIPSGSNKILLDKHHCRKCGEGFCDACSSRTCPVPQKGWPDPVRVCDFCYDDLEGRGESLIAGLSGEESAEVRARYLSETVVSSISAVKSLYDKSKDLLKDTIRPSYWTPDSECIECVLCKQPFGPLLSLHHCRDCGKCVCDNCSKSRKAVPLKGWDSPVRVCDTCR</sequence>
<accession>A0A6J2YST1</accession>